<evidence type="ECO:0008006" key="5">
    <source>
        <dbReference type="Google" id="ProtNLM"/>
    </source>
</evidence>
<evidence type="ECO:0000256" key="1">
    <source>
        <dbReference type="SAM" id="MobiDB-lite"/>
    </source>
</evidence>
<reference evidence="3 4" key="1">
    <citation type="journal article" date="2015" name="Genome Announc.">
        <title>Expanding the biotechnology potential of lactobacilli through comparative genomics of 213 strains and associated genera.</title>
        <authorList>
            <person name="Sun Z."/>
            <person name="Harris H.M."/>
            <person name="McCann A."/>
            <person name="Guo C."/>
            <person name="Argimon S."/>
            <person name="Zhang W."/>
            <person name="Yang X."/>
            <person name="Jeffery I.B."/>
            <person name="Cooney J.C."/>
            <person name="Kagawa T.F."/>
            <person name="Liu W."/>
            <person name="Song Y."/>
            <person name="Salvetti E."/>
            <person name="Wrobel A."/>
            <person name="Rasinkangas P."/>
            <person name="Parkhill J."/>
            <person name="Rea M.C."/>
            <person name="O'Sullivan O."/>
            <person name="Ritari J."/>
            <person name="Douillard F.P."/>
            <person name="Paul Ross R."/>
            <person name="Yang R."/>
            <person name="Briner A.E."/>
            <person name="Felis G.E."/>
            <person name="de Vos W.M."/>
            <person name="Barrangou R."/>
            <person name="Klaenhammer T.R."/>
            <person name="Caufield P.W."/>
            <person name="Cui Y."/>
            <person name="Zhang H."/>
            <person name="O'Toole P.W."/>
        </authorList>
    </citation>
    <scope>NUCLEOTIDE SEQUENCE [LARGE SCALE GENOMIC DNA]</scope>
    <source>
        <strain evidence="3 4">DSM 12744</strain>
    </source>
</reference>
<feature type="region of interest" description="Disordered" evidence="1">
    <location>
        <begin position="47"/>
        <end position="77"/>
    </location>
</feature>
<dbReference type="EMBL" id="AZEC01000002">
    <property type="protein sequence ID" value="KRL14307.1"/>
    <property type="molecule type" value="Genomic_DNA"/>
</dbReference>
<keyword evidence="2" id="KW-0472">Membrane</keyword>
<protein>
    <recommendedName>
        <fullName evidence="5">Lipoprotein SmpA/OmlA domain-containing protein</fullName>
    </recommendedName>
</protein>
<evidence type="ECO:0000313" key="4">
    <source>
        <dbReference type="Proteomes" id="UP000051330"/>
    </source>
</evidence>
<keyword evidence="4" id="KW-1185">Reference proteome</keyword>
<name>A0A0R1NB93_9LACO</name>
<gene>
    <name evidence="3" type="ORF">FD09_GL001476</name>
</gene>
<evidence type="ECO:0000256" key="2">
    <source>
        <dbReference type="SAM" id="Phobius"/>
    </source>
</evidence>
<accession>A0A0R1NB93</accession>
<keyword evidence="2" id="KW-0812">Transmembrane</keyword>
<proteinExistence type="predicted"/>
<feature type="compositionally biased region" description="Polar residues" evidence="1">
    <location>
        <begin position="47"/>
        <end position="62"/>
    </location>
</feature>
<evidence type="ECO:0000313" key="3">
    <source>
        <dbReference type="EMBL" id="KRL14307.1"/>
    </source>
</evidence>
<dbReference type="AlphaFoldDB" id="A0A0R1NB93"/>
<dbReference type="PATRIC" id="fig|1423792.3.peg.1492"/>
<sequence>MIVMAITNDHAKFAYCRGGIIVKKFITISVTLLMIGLLSACQTSSNTAEKSGTRSVSTAQSASRKKHTISSSASEKTSSQAEYAIAHHAQHLDQVKLGMTKGEIKALVGRPHSYSENTWGYVEGDLYFQQGRLTGGTPEQVRQLTDNSIDSQPVSPQAQGMARSFAHKPIIVLNKNPAVFPRKTVGDASHYTWTTHNPNVGTLIRVDTPNLRTAIYLSDQNAENGIGGLVYEDRTITANND</sequence>
<organism evidence="3 4">
    <name type="scientific">Schleiferilactobacillus perolens DSM 12744</name>
    <dbReference type="NCBI Taxonomy" id="1423792"/>
    <lineage>
        <taxon>Bacteria</taxon>
        <taxon>Bacillati</taxon>
        <taxon>Bacillota</taxon>
        <taxon>Bacilli</taxon>
        <taxon>Lactobacillales</taxon>
        <taxon>Lactobacillaceae</taxon>
        <taxon>Schleiferilactobacillus</taxon>
    </lineage>
</organism>
<dbReference type="Proteomes" id="UP000051330">
    <property type="component" value="Unassembled WGS sequence"/>
</dbReference>
<feature type="transmembrane region" description="Helical" evidence="2">
    <location>
        <begin position="21"/>
        <end position="40"/>
    </location>
</feature>
<comment type="caution">
    <text evidence="3">The sequence shown here is derived from an EMBL/GenBank/DDBJ whole genome shotgun (WGS) entry which is preliminary data.</text>
</comment>
<keyword evidence="2" id="KW-1133">Transmembrane helix</keyword>